<dbReference type="EMBL" id="BGPR01029818">
    <property type="protein sequence ID" value="GBO01863.1"/>
    <property type="molecule type" value="Genomic_DNA"/>
</dbReference>
<accession>A0A4Y2TMJ4</accession>
<protein>
    <submittedName>
        <fullName evidence="1">Uncharacterized protein</fullName>
    </submittedName>
</protein>
<evidence type="ECO:0000313" key="2">
    <source>
        <dbReference type="Proteomes" id="UP000499080"/>
    </source>
</evidence>
<keyword evidence="2" id="KW-1185">Reference proteome</keyword>
<comment type="caution">
    <text evidence="1">The sequence shown here is derived from an EMBL/GenBank/DDBJ whole genome shotgun (WGS) entry which is preliminary data.</text>
</comment>
<name>A0A4Y2TMJ4_ARAVE</name>
<dbReference type="Proteomes" id="UP000499080">
    <property type="component" value="Unassembled WGS sequence"/>
</dbReference>
<sequence length="100" mass="11081">MYLIHGGSKAHYCRFDLPYSSSPRLTHTEDFRVLEKPPSPPRPDFSSLTTAPLTFPFPNALSTYTGDLSPALKDHLSFLWPSIPMDNQSCCSSNSAVCLC</sequence>
<gene>
    <name evidence="1" type="ORF">AVEN_119588_1</name>
</gene>
<proteinExistence type="predicted"/>
<evidence type="ECO:0000313" key="1">
    <source>
        <dbReference type="EMBL" id="GBO01863.1"/>
    </source>
</evidence>
<reference evidence="1 2" key="1">
    <citation type="journal article" date="2019" name="Sci. Rep.">
        <title>Orb-weaving spider Araneus ventricosus genome elucidates the spidroin gene catalogue.</title>
        <authorList>
            <person name="Kono N."/>
            <person name="Nakamura H."/>
            <person name="Ohtoshi R."/>
            <person name="Moran D.A.P."/>
            <person name="Shinohara A."/>
            <person name="Yoshida Y."/>
            <person name="Fujiwara M."/>
            <person name="Mori M."/>
            <person name="Tomita M."/>
            <person name="Arakawa K."/>
        </authorList>
    </citation>
    <scope>NUCLEOTIDE SEQUENCE [LARGE SCALE GENOMIC DNA]</scope>
</reference>
<dbReference type="AlphaFoldDB" id="A0A4Y2TMJ4"/>
<organism evidence="1 2">
    <name type="scientific">Araneus ventricosus</name>
    <name type="common">Orbweaver spider</name>
    <name type="synonym">Epeira ventricosa</name>
    <dbReference type="NCBI Taxonomy" id="182803"/>
    <lineage>
        <taxon>Eukaryota</taxon>
        <taxon>Metazoa</taxon>
        <taxon>Ecdysozoa</taxon>
        <taxon>Arthropoda</taxon>
        <taxon>Chelicerata</taxon>
        <taxon>Arachnida</taxon>
        <taxon>Araneae</taxon>
        <taxon>Araneomorphae</taxon>
        <taxon>Entelegynae</taxon>
        <taxon>Araneoidea</taxon>
        <taxon>Araneidae</taxon>
        <taxon>Araneus</taxon>
    </lineage>
</organism>